<feature type="compositionally biased region" description="Basic and acidic residues" evidence="4">
    <location>
        <begin position="787"/>
        <end position="814"/>
    </location>
</feature>
<feature type="region of interest" description="Disordered" evidence="4">
    <location>
        <begin position="679"/>
        <end position="886"/>
    </location>
</feature>
<feature type="compositionally biased region" description="Acidic residues" evidence="4">
    <location>
        <begin position="84"/>
        <end position="93"/>
    </location>
</feature>
<keyword evidence="2" id="KW-0597">Phosphoprotein</keyword>
<evidence type="ECO:0000313" key="5">
    <source>
        <dbReference type="EMBL" id="ORY84072.1"/>
    </source>
</evidence>
<feature type="compositionally biased region" description="Acidic residues" evidence="4">
    <location>
        <begin position="166"/>
        <end position="180"/>
    </location>
</feature>
<feature type="compositionally biased region" description="Low complexity" evidence="4">
    <location>
        <begin position="29"/>
        <end position="46"/>
    </location>
</feature>
<feature type="compositionally biased region" description="Polar residues" evidence="4">
    <location>
        <begin position="153"/>
        <end position="162"/>
    </location>
</feature>
<feature type="region of interest" description="Disordered" evidence="4">
    <location>
        <begin position="499"/>
        <end position="567"/>
    </location>
</feature>
<comment type="subcellular location">
    <subcellularLocation>
        <location evidence="1">Nucleus</location>
        <location evidence="1">Nucleolus</location>
    </subcellularLocation>
</comment>
<name>A0A1Y2FJB9_9BASI</name>
<dbReference type="OrthoDB" id="277439at2759"/>
<accession>A0A1Y2FJB9</accession>
<proteinExistence type="predicted"/>
<evidence type="ECO:0000313" key="6">
    <source>
        <dbReference type="Proteomes" id="UP000193467"/>
    </source>
</evidence>
<dbReference type="PANTHER" id="PTHR14150:SF12">
    <property type="entry name" value="U3 SMALL NUCLEOLAR RNA-ASSOCIATED PROTEIN 14 HOMOLOG A"/>
    <property type="match status" value="1"/>
</dbReference>
<dbReference type="Pfam" id="PF04615">
    <property type="entry name" value="Utp14"/>
    <property type="match status" value="1"/>
</dbReference>
<feature type="compositionally biased region" description="Polar residues" evidence="4">
    <location>
        <begin position="712"/>
        <end position="765"/>
    </location>
</feature>
<keyword evidence="3" id="KW-0539">Nucleus</keyword>
<sequence length="1034" mass="112918">MVRTGRQPRTQPQSTTTTKSSKPSKKSKPSTSSKKAASAALSAPSTGLDVYSYAPRKTKARGDVDPESRASFQSKGKGKRQQASEDEEEDDELMGFRGGGIVEFTGVKPKGLKMGMDSDEEFVGEGDEDEEIDSDEAEESEDDFKPKKGGKTKASSRSNAQPSAEIDLDEDEIDFDDEQGEGFIDASEMLDMGVYDSDDSEIDSGSDDGSDASDDEEMASASASDDDSEVDSEYEGALDKLGSFVEQLESRKRKNEGDDSPFGDDSGKKKKRVVLKERTEAYPEGEFVAVGAHDGEDDGKLNLDDLLSSFADSKNPRLAALRKTLKPLASSTTPSSSTSTSHLKSSGPLAAPLPGRLQDKIDREAAYEKTKEETDKWNETVRRMKGESGLGVEGARHERLTLPLMGGEGDVRRAPNAAEWSAKFQPTNALESSIQSLLHAGAMSSSDLRKAEATALASLDPADVAARQAELRQQRDLMYRAERKAKRVAKIKSKAFRRIHRKAKGKEGDSGLSLEDLEEMDRMDGGDRVGEEQNRMEIQRARERATLKHSSKGGRWSRTDIGGLEGLDDERNSAVREMVKRNEMLRKRIRGEQEGEESADEWAEGDSEDELGEEVGVEGIRRRAMDELKSLEDKEAAFAANQPKVKGVVGMKFMQDAIKRGDRKALLEATELQERLERMGEQAVKGLDEEESPLSLSEQVQGNSGRRVFGPSSGNKSIATPSSAEPASLPSTSTTNHTTKLNAPLSISTRSPLSTNATPTSTDESNPWLADAASASKLSRKSNKATVGKDSRDASRLADKVARHKSRQSDAREAEQDDATVDIDPSNVLASAKAKAQPQITAPSKEKKKGAAGPTTKATMEEDERSSDEDDEEQHEAQRGRGQLAFKQRELVARAFAGDNVVADFEAEKRREIERDAPREEDNTLPGWGSWGGKGAKKSKHAKKFITKIPGIAPSARQDATFTNVIISEKKDKKAQKYLLKDLPFPYTSAAQHEHKLRTPMGPEWSTSTILRDQTLPSVLIKPGVTIRPVDKKV</sequence>
<feature type="compositionally biased region" description="Acidic residues" evidence="4">
    <location>
        <begin position="117"/>
        <end position="142"/>
    </location>
</feature>
<feature type="region of interest" description="Disordered" evidence="4">
    <location>
        <begin position="323"/>
        <end position="394"/>
    </location>
</feature>
<dbReference type="EMBL" id="MCGR01000018">
    <property type="protein sequence ID" value="ORY84072.1"/>
    <property type="molecule type" value="Genomic_DNA"/>
</dbReference>
<evidence type="ECO:0000256" key="2">
    <source>
        <dbReference type="ARBA" id="ARBA00022553"/>
    </source>
</evidence>
<feature type="region of interest" description="Disordered" evidence="4">
    <location>
        <begin position="1"/>
        <end position="277"/>
    </location>
</feature>
<dbReference type="FunCoup" id="A0A1Y2FJB9">
    <property type="interactions" value="397"/>
</dbReference>
<dbReference type="InParanoid" id="A0A1Y2FJB9"/>
<dbReference type="GO" id="GO:0006364">
    <property type="term" value="P:rRNA processing"/>
    <property type="evidence" value="ECO:0007669"/>
    <property type="project" value="InterPro"/>
</dbReference>
<comment type="caution">
    <text evidence="5">The sequence shown here is derived from an EMBL/GenBank/DDBJ whole genome shotgun (WGS) entry which is preliminary data.</text>
</comment>
<keyword evidence="6" id="KW-1185">Reference proteome</keyword>
<dbReference type="PANTHER" id="PTHR14150">
    <property type="entry name" value="U3 SMALL NUCLEOLAR RNA-ASSOCIATED PROTEIN 14"/>
    <property type="match status" value="1"/>
</dbReference>
<reference evidence="5 6" key="1">
    <citation type="submission" date="2016-07" db="EMBL/GenBank/DDBJ databases">
        <title>Pervasive Adenine N6-methylation of Active Genes in Fungi.</title>
        <authorList>
            <consortium name="DOE Joint Genome Institute"/>
            <person name="Mondo S.J."/>
            <person name="Dannebaum R.O."/>
            <person name="Kuo R.C."/>
            <person name="Labutti K."/>
            <person name="Haridas S."/>
            <person name="Kuo A."/>
            <person name="Salamov A."/>
            <person name="Ahrendt S.R."/>
            <person name="Lipzen A."/>
            <person name="Sullivan W."/>
            <person name="Andreopoulos W.B."/>
            <person name="Clum A."/>
            <person name="Lindquist E."/>
            <person name="Daum C."/>
            <person name="Ramamoorthy G.K."/>
            <person name="Gryganskyi A."/>
            <person name="Culley D."/>
            <person name="Magnuson J.K."/>
            <person name="James T.Y."/>
            <person name="O'Malley M.A."/>
            <person name="Stajich J.E."/>
            <person name="Spatafora J.W."/>
            <person name="Visel A."/>
            <person name="Grigoriev I.V."/>
        </authorList>
    </citation>
    <scope>NUCLEOTIDE SEQUENCE [LARGE SCALE GENOMIC DNA]</scope>
    <source>
        <strain evidence="5 6">62-1032</strain>
    </source>
</reference>
<feature type="compositionally biased region" description="Basic and acidic residues" evidence="4">
    <location>
        <begin position="520"/>
        <end position="546"/>
    </location>
</feature>
<feature type="compositionally biased region" description="Low complexity" evidence="4">
    <location>
        <begin position="326"/>
        <end position="346"/>
    </location>
</feature>
<feature type="compositionally biased region" description="Acidic residues" evidence="4">
    <location>
        <begin position="861"/>
        <end position="874"/>
    </location>
</feature>
<feature type="compositionally biased region" description="Acidic residues" evidence="4">
    <location>
        <begin position="196"/>
        <end position="236"/>
    </location>
</feature>
<dbReference type="Proteomes" id="UP000193467">
    <property type="component" value="Unassembled WGS sequence"/>
</dbReference>
<dbReference type="GO" id="GO:0032040">
    <property type="term" value="C:small-subunit processome"/>
    <property type="evidence" value="ECO:0007669"/>
    <property type="project" value="InterPro"/>
</dbReference>
<evidence type="ECO:0000256" key="1">
    <source>
        <dbReference type="ARBA" id="ARBA00004604"/>
    </source>
</evidence>
<dbReference type="STRING" id="106004.A0A1Y2FJB9"/>
<evidence type="ECO:0000256" key="4">
    <source>
        <dbReference type="SAM" id="MobiDB-lite"/>
    </source>
</evidence>
<feature type="compositionally biased region" description="Acidic residues" evidence="4">
    <location>
        <begin position="594"/>
        <end position="616"/>
    </location>
</feature>
<protein>
    <submittedName>
        <fullName evidence="5">Utp14 protein-domain-containing protein</fullName>
    </submittedName>
</protein>
<dbReference type="AlphaFoldDB" id="A0A1Y2FJB9"/>
<feature type="compositionally biased region" description="Basic and acidic residues" evidence="4">
    <location>
        <begin position="357"/>
        <end position="386"/>
    </location>
</feature>
<evidence type="ECO:0000256" key="3">
    <source>
        <dbReference type="ARBA" id="ARBA00023242"/>
    </source>
</evidence>
<feature type="compositionally biased region" description="Basic and acidic residues" evidence="4">
    <location>
        <begin position="913"/>
        <end position="922"/>
    </location>
</feature>
<gene>
    <name evidence="5" type="ORF">BCR35DRAFT_324783</name>
</gene>
<organism evidence="5 6">
    <name type="scientific">Leucosporidium creatinivorum</name>
    <dbReference type="NCBI Taxonomy" id="106004"/>
    <lineage>
        <taxon>Eukaryota</taxon>
        <taxon>Fungi</taxon>
        <taxon>Dikarya</taxon>
        <taxon>Basidiomycota</taxon>
        <taxon>Pucciniomycotina</taxon>
        <taxon>Microbotryomycetes</taxon>
        <taxon>Leucosporidiales</taxon>
        <taxon>Leucosporidium</taxon>
    </lineage>
</organism>
<feature type="region of interest" description="Disordered" evidence="4">
    <location>
        <begin position="913"/>
        <end position="936"/>
    </location>
</feature>
<dbReference type="InterPro" id="IPR006709">
    <property type="entry name" value="SSU_processome_Utp14"/>
</dbReference>
<feature type="region of interest" description="Disordered" evidence="4">
    <location>
        <begin position="585"/>
        <end position="620"/>
    </location>
</feature>